<evidence type="ECO:0000313" key="1">
    <source>
        <dbReference type="EMBL" id="MEQ2508908.1"/>
    </source>
</evidence>
<organism evidence="1 2">
    <name type="scientific">Segatella sinensis</name>
    <dbReference type="NCBI Taxonomy" id="3085167"/>
    <lineage>
        <taxon>Bacteria</taxon>
        <taxon>Pseudomonadati</taxon>
        <taxon>Bacteroidota</taxon>
        <taxon>Bacteroidia</taxon>
        <taxon>Bacteroidales</taxon>
        <taxon>Prevotellaceae</taxon>
        <taxon>Segatella</taxon>
    </lineage>
</organism>
<comment type="caution">
    <text evidence="1">The sequence shown here is derived from an EMBL/GenBank/DDBJ whole genome shotgun (WGS) entry which is preliminary data.</text>
</comment>
<evidence type="ECO:0000313" key="2">
    <source>
        <dbReference type="Proteomes" id="UP001465717"/>
    </source>
</evidence>
<gene>
    <name evidence="1" type="ORF">AAAT87_11565</name>
</gene>
<sequence length="374" mass="44356">MLGISSYKDLHYWESLWPNSNPGKHNWYIILLSNLNYQTPAMRLVFNNYEYLHYRTKNIRYFIPGLLNEEKGIYPLKNRDTTKPVAFSERFHVDGFIETVEWLENNNPAYKYNEGIDMILLPYTRQEDPATGKEEYDFKHMLWYCLDDIMNQGINLISFMKKAMDVVSEDMSYEETKAHLNIAVSTGLLEAPKIKVSIVKMPEQWKLPEGRRTKELWAIKINVNGESFNIKVGSKDQRMVYVCTLIRQKLGEHMYLHEFFRNGRGRYCKFTKQGSKEWLRDVYNLLFHHPARDFSDWMARVDDTENRGRSINQGKSQINAYIKDRLKAFELDVSEMPIIDKMEDEHQDSYYTTYLQPEDIEIPEDFLSIPLSVR</sequence>
<accession>A0ABV1G0T6</accession>
<dbReference type="RefSeq" id="WP_287623545.1">
    <property type="nucleotide sequence ID" value="NZ_JBBNFG020000028.1"/>
</dbReference>
<dbReference type="Proteomes" id="UP001465717">
    <property type="component" value="Unassembled WGS sequence"/>
</dbReference>
<keyword evidence="2" id="KW-1185">Reference proteome</keyword>
<proteinExistence type="predicted"/>
<protein>
    <submittedName>
        <fullName evidence="1">Uncharacterized protein</fullName>
    </submittedName>
</protein>
<dbReference type="EMBL" id="JBBNGE010000044">
    <property type="protein sequence ID" value="MEQ2508908.1"/>
    <property type="molecule type" value="Genomic_DNA"/>
</dbReference>
<reference evidence="1 2" key="1">
    <citation type="submission" date="2024-04" db="EMBL/GenBank/DDBJ databases">
        <title>Human intestinal bacterial collection.</title>
        <authorList>
            <person name="Pauvert C."/>
            <person name="Hitch T.C.A."/>
            <person name="Clavel T."/>
        </authorList>
    </citation>
    <scope>NUCLEOTIDE SEQUENCE [LARGE SCALE GENOMIC DNA]</scope>
    <source>
        <strain evidence="1 2">CLA-AA-H174</strain>
    </source>
</reference>
<name>A0ABV1G0T6_9BACT</name>